<reference evidence="2 3" key="1">
    <citation type="submission" date="2019-08" db="EMBL/GenBank/DDBJ databases">
        <title>Lewinella sp. strain SSH13 Genome sequencing and assembly.</title>
        <authorList>
            <person name="Kim I."/>
        </authorList>
    </citation>
    <scope>NUCLEOTIDE SEQUENCE [LARGE SCALE GENOMIC DNA]</scope>
    <source>
        <strain evidence="2 3">SSH13</strain>
    </source>
</reference>
<name>A0A5C7FJY2_9BACT</name>
<evidence type="ECO:0000313" key="2">
    <source>
        <dbReference type="EMBL" id="TXF90213.1"/>
    </source>
</evidence>
<dbReference type="RefSeq" id="WP_147929970.1">
    <property type="nucleotide sequence ID" value="NZ_VOXD01000008.1"/>
</dbReference>
<protein>
    <submittedName>
        <fullName evidence="2">Uncharacterized protein</fullName>
    </submittedName>
</protein>
<evidence type="ECO:0000313" key="3">
    <source>
        <dbReference type="Proteomes" id="UP000321907"/>
    </source>
</evidence>
<accession>A0A5C7FJY2</accession>
<proteinExistence type="predicted"/>
<organism evidence="2 3">
    <name type="scientific">Neolewinella aurantiaca</name>
    <dbReference type="NCBI Taxonomy" id="2602767"/>
    <lineage>
        <taxon>Bacteria</taxon>
        <taxon>Pseudomonadati</taxon>
        <taxon>Bacteroidota</taxon>
        <taxon>Saprospiria</taxon>
        <taxon>Saprospirales</taxon>
        <taxon>Lewinellaceae</taxon>
        <taxon>Neolewinella</taxon>
    </lineage>
</organism>
<gene>
    <name evidence="2" type="ORF">FUA23_06750</name>
</gene>
<evidence type="ECO:0000256" key="1">
    <source>
        <dbReference type="SAM" id="Phobius"/>
    </source>
</evidence>
<keyword evidence="3" id="KW-1185">Reference proteome</keyword>
<comment type="caution">
    <text evidence="2">The sequence shown here is derived from an EMBL/GenBank/DDBJ whole genome shotgun (WGS) entry which is preliminary data.</text>
</comment>
<keyword evidence="1" id="KW-1133">Transmembrane helix</keyword>
<dbReference type="Proteomes" id="UP000321907">
    <property type="component" value="Unassembled WGS sequence"/>
</dbReference>
<sequence length="173" mass="19658">MKNNQSCLALFGTIMLVVCIGYYQLSSGKQKMDYLQKSGLATIGRVAIEYKGLSYSYVVNGVTYKNAQRYSPRGLFNDETYKVIYDPLNPEVSSIDFTSPVFDTTAYSKICQQGFQIVGNNSPELIRYTFEYNGDVFTRYQIANASQLDLSNYFVWVNKGEPHLSYLTNMPCK</sequence>
<dbReference type="OrthoDB" id="2242169at2"/>
<dbReference type="EMBL" id="VOXD01000008">
    <property type="protein sequence ID" value="TXF90213.1"/>
    <property type="molecule type" value="Genomic_DNA"/>
</dbReference>
<dbReference type="AlphaFoldDB" id="A0A5C7FJY2"/>
<keyword evidence="1" id="KW-0812">Transmembrane</keyword>
<keyword evidence="1" id="KW-0472">Membrane</keyword>
<feature type="transmembrane region" description="Helical" evidence="1">
    <location>
        <begin position="7"/>
        <end position="25"/>
    </location>
</feature>